<dbReference type="Gene3D" id="2.60.40.10">
    <property type="entry name" value="Immunoglobulins"/>
    <property type="match status" value="1"/>
</dbReference>
<accession>A0A919SQ33</accession>
<dbReference type="GO" id="GO:0005975">
    <property type="term" value="P:carbohydrate metabolic process"/>
    <property type="evidence" value="ECO:0007669"/>
    <property type="project" value="UniProtKB-ARBA"/>
</dbReference>
<evidence type="ECO:0000259" key="2">
    <source>
        <dbReference type="SMART" id="SM00089"/>
    </source>
</evidence>
<dbReference type="Pfam" id="PF22352">
    <property type="entry name" value="K319L-like_PKD"/>
    <property type="match status" value="1"/>
</dbReference>
<dbReference type="AlphaFoldDB" id="A0A919SQ33"/>
<protein>
    <recommendedName>
        <fullName evidence="2">PKD/Chitinase domain-containing protein</fullName>
    </recommendedName>
</protein>
<evidence type="ECO:0000313" key="3">
    <source>
        <dbReference type="EMBL" id="GIM74763.1"/>
    </source>
</evidence>
<dbReference type="InterPro" id="IPR013783">
    <property type="entry name" value="Ig-like_fold"/>
</dbReference>
<gene>
    <name evidence="3" type="ORF">Aco04nite_41930</name>
</gene>
<keyword evidence="4" id="KW-1185">Reference proteome</keyword>
<feature type="region of interest" description="Disordered" evidence="1">
    <location>
        <begin position="1"/>
        <end position="47"/>
    </location>
</feature>
<reference evidence="3" key="1">
    <citation type="submission" date="2021-03" db="EMBL/GenBank/DDBJ databases">
        <title>Whole genome shotgun sequence of Actinoplanes consettensis NBRC 14913.</title>
        <authorList>
            <person name="Komaki H."/>
            <person name="Tamura T."/>
        </authorList>
    </citation>
    <scope>NUCLEOTIDE SEQUENCE</scope>
    <source>
        <strain evidence="3">NBRC 14913</strain>
    </source>
</reference>
<feature type="compositionally biased region" description="Basic and acidic residues" evidence="1">
    <location>
        <begin position="23"/>
        <end position="40"/>
    </location>
</feature>
<dbReference type="EMBL" id="BOQP01000021">
    <property type="protein sequence ID" value="GIM74763.1"/>
    <property type="molecule type" value="Genomic_DNA"/>
</dbReference>
<dbReference type="RefSeq" id="WP_212998913.1">
    <property type="nucleotide sequence ID" value="NZ_BAAATW010000015.1"/>
</dbReference>
<dbReference type="Proteomes" id="UP000680865">
    <property type="component" value="Unassembled WGS sequence"/>
</dbReference>
<dbReference type="SMART" id="SM00089">
    <property type="entry name" value="PKD"/>
    <property type="match status" value="1"/>
</dbReference>
<feature type="region of interest" description="Disordered" evidence="1">
    <location>
        <begin position="374"/>
        <end position="398"/>
    </location>
</feature>
<sequence length="577" mass="59449">MQRNPERLAARGPIDTANGFPRWYKDGGGRRLELATDPRDPNTQAMGDLPDPLAPVSFPGNFPDEAFYFLAEAEMPVGGQPRPGRARLVLALEAAFAGTGAVADGQQQVFARVRVRLDGGIPGAAYTFTHPYGRTDPLPADENGRVFVTEDTGAGAGLFDLLVTDGEVAPFLRWSADAPPGYLGDGVTGHTIAGSPLGFNFFTVEGPQVGGAGAAPDPTDPANLDKIFTDVFTVQGRISTLTGVEAARAVYTRSSGSVVIDVFAQSEPGQTLLAAGTTLTTTGTDYHTRAEVTTVPAVVEVVNATDLPPTTATATVADAVTVLVADYDTAQNQLTVEAQSSDLDDPPTLTVTGIGLLTAGKQVFELDAPPASVEVTSSHGGSHSRHVLVSGPASAPDPVRAAAGQDRVVAAGDIITLDASASTGAGITFTWTQIDGAPVVLTGDTTARATFEAPAGGAFEFEVTVQNAGAVDTDAVSIQVEPAGPVTDTLQPTLVEFRTNSGRWRIEGTATAPLPDRITVALDGVEVGSGPVDALHEWDIRRTVVPGEPGVTPAAGASVEITSSRGGQVTAPVTIRN</sequence>
<feature type="domain" description="PKD/Chitinase" evidence="2">
    <location>
        <begin position="399"/>
        <end position="483"/>
    </location>
</feature>
<organism evidence="3 4">
    <name type="scientific">Winogradskya consettensis</name>
    <dbReference type="NCBI Taxonomy" id="113560"/>
    <lineage>
        <taxon>Bacteria</taxon>
        <taxon>Bacillati</taxon>
        <taxon>Actinomycetota</taxon>
        <taxon>Actinomycetes</taxon>
        <taxon>Micromonosporales</taxon>
        <taxon>Micromonosporaceae</taxon>
        <taxon>Winogradskya</taxon>
    </lineage>
</organism>
<proteinExistence type="predicted"/>
<comment type="caution">
    <text evidence="3">The sequence shown here is derived from an EMBL/GenBank/DDBJ whole genome shotgun (WGS) entry which is preliminary data.</text>
</comment>
<name>A0A919SQ33_9ACTN</name>
<dbReference type="InterPro" id="IPR022409">
    <property type="entry name" value="PKD/Chitinase_dom"/>
</dbReference>
<evidence type="ECO:0000256" key="1">
    <source>
        <dbReference type="SAM" id="MobiDB-lite"/>
    </source>
</evidence>
<evidence type="ECO:0000313" key="4">
    <source>
        <dbReference type="Proteomes" id="UP000680865"/>
    </source>
</evidence>